<evidence type="ECO:0000313" key="2">
    <source>
        <dbReference type="EMBL" id="GAG06510.1"/>
    </source>
</evidence>
<sequence length="273" mass="29104">GLNSPFENGWMLPVVFSFVCNNNDFANENVCFGEAWIRAGTAQTPKGAVSFIGNSNPWSHTRFNDAAAIGAFNAIRDGARGMGNILNAAKLEILHEFPAEIAYDNYGDESVEFYFYIYNLLGDPELEFWAAPPIDVVVSYPDTLPQGSDLLEVLVTETGGTPVEGARVGISQGDVTLGCGWTDAQGQARILADFADDTTPVDLTVTGAGVFPHRDQIDIVALDGALSLSAVMVDDDTDGSSWGNGDGLVNPGEDLELFLSLRNPGGIEVHAVQ</sequence>
<accession>X0ULM0</accession>
<name>X0ULM0_9ZZZZ</name>
<dbReference type="Gene3D" id="2.60.40.10">
    <property type="entry name" value="Immunoglobulins"/>
    <property type="match status" value="1"/>
</dbReference>
<dbReference type="Gene3D" id="3.40.50.1460">
    <property type="match status" value="1"/>
</dbReference>
<feature type="non-terminal residue" evidence="2">
    <location>
        <position position="1"/>
    </location>
</feature>
<dbReference type="Pfam" id="PF01364">
    <property type="entry name" value="Peptidase_C25"/>
    <property type="match status" value="1"/>
</dbReference>
<evidence type="ECO:0000259" key="1">
    <source>
        <dbReference type="Pfam" id="PF01364"/>
    </source>
</evidence>
<organism evidence="2">
    <name type="scientific">marine sediment metagenome</name>
    <dbReference type="NCBI Taxonomy" id="412755"/>
    <lineage>
        <taxon>unclassified sequences</taxon>
        <taxon>metagenomes</taxon>
        <taxon>ecological metagenomes</taxon>
    </lineage>
</organism>
<reference evidence="2" key="1">
    <citation type="journal article" date="2014" name="Front. Microbiol.">
        <title>High frequency of phylogenetically diverse reductive dehalogenase-homologous genes in deep subseafloor sedimentary metagenomes.</title>
        <authorList>
            <person name="Kawai M."/>
            <person name="Futagami T."/>
            <person name="Toyoda A."/>
            <person name="Takaki Y."/>
            <person name="Nishi S."/>
            <person name="Hori S."/>
            <person name="Arai W."/>
            <person name="Tsubouchi T."/>
            <person name="Morono Y."/>
            <person name="Uchiyama I."/>
            <person name="Ito T."/>
            <person name="Fujiyama A."/>
            <person name="Inagaki F."/>
            <person name="Takami H."/>
        </authorList>
    </citation>
    <scope>NUCLEOTIDE SEQUENCE</scope>
    <source>
        <strain evidence="2">Expedition CK06-06</strain>
    </source>
</reference>
<dbReference type="AlphaFoldDB" id="X0ULM0"/>
<feature type="domain" description="Gingipain" evidence="1">
    <location>
        <begin position="6"/>
        <end position="127"/>
    </location>
</feature>
<dbReference type="EMBL" id="BARS01020373">
    <property type="protein sequence ID" value="GAG06510.1"/>
    <property type="molecule type" value="Genomic_DNA"/>
</dbReference>
<comment type="caution">
    <text evidence="2">The sequence shown here is derived from an EMBL/GenBank/DDBJ whole genome shotgun (WGS) entry which is preliminary data.</text>
</comment>
<dbReference type="GO" id="GO:0008234">
    <property type="term" value="F:cysteine-type peptidase activity"/>
    <property type="evidence" value="ECO:0007669"/>
    <property type="project" value="InterPro"/>
</dbReference>
<proteinExistence type="predicted"/>
<protein>
    <recommendedName>
        <fullName evidence="1">Gingipain domain-containing protein</fullName>
    </recommendedName>
</protein>
<dbReference type="InterPro" id="IPR001769">
    <property type="entry name" value="Gingipain"/>
</dbReference>
<gene>
    <name evidence="2" type="ORF">S01H1_32857</name>
</gene>
<dbReference type="SUPFAM" id="SSF52129">
    <property type="entry name" value="Caspase-like"/>
    <property type="match status" value="1"/>
</dbReference>
<dbReference type="GO" id="GO:0006508">
    <property type="term" value="P:proteolysis"/>
    <property type="evidence" value="ECO:0007669"/>
    <property type="project" value="InterPro"/>
</dbReference>
<feature type="non-terminal residue" evidence="2">
    <location>
        <position position="273"/>
    </location>
</feature>
<dbReference type="InterPro" id="IPR029030">
    <property type="entry name" value="Caspase-like_dom_sf"/>
</dbReference>
<dbReference type="InterPro" id="IPR013783">
    <property type="entry name" value="Ig-like_fold"/>
</dbReference>